<evidence type="ECO:0000313" key="1">
    <source>
        <dbReference type="EMBL" id="VDD11468.1"/>
    </source>
</evidence>
<dbReference type="EMBL" id="LR031873">
    <property type="protein sequence ID" value="VDD11468.1"/>
    <property type="molecule type" value="Genomic_DNA"/>
</dbReference>
<name>A0A3P6CBC5_BRAOL</name>
<protein>
    <submittedName>
        <fullName evidence="1">Uncharacterized protein</fullName>
    </submittedName>
</protein>
<dbReference type="AlphaFoldDB" id="A0A3P6CBC5"/>
<gene>
    <name evidence="1" type="ORF">BOLC4T26165H</name>
</gene>
<sequence length="58" mass="6711">MEVPEEQQNQLSIQAISMEISSREQLQILGATNQREECHRYMHSPSLSLGLWNACYKC</sequence>
<organism evidence="1">
    <name type="scientific">Brassica oleracea</name>
    <name type="common">Wild cabbage</name>
    <dbReference type="NCBI Taxonomy" id="3712"/>
    <lineage>
        <taxon>Eukaryota</taxon>
        <taxon>Viridiplantae</taxon>
        <taxon>Streptophyta</taxon>
        <taxon>Embryophyta</taxon>
        <taxon>Tracheophyta</taxon>
        <taxon>Spermatophyta</taxon>
        <taxon>Magnoliopsida</taxon>
        <taxon>eudicotyledons</taxon>
        <taxon>Gunneridae</taxon>
        <taxon>Pentapetalae</taxon>
        <taxon>rosids</taxon>
        <taxon>malvids</taxon>
        <taxon>Brassicales</taxon>
        <taxon>Brassicaceae</taxon>
        <taxon>Brassiceae</taxon>
        <taxon>Brassica</taxon>
    </lineage>
</organism>
<reference evidence="1" key="1">
    <citation type="submission" date="2018-11" db="EMBL/GenBank/DDBJ databases">
        <authorList>
            <consortium name="Genoscope - CEA"/>
            <person name="William W."/>
        </authorList>
    </citation>
    <scope>NUCLEOTIDE SEQUENCE</scope>
</reference>
<accession>A0A3P6CBC5</accession>
<proteinExistence type="predicted"/>